<dbReference type="Proteomes" id="UP000241890">
    <property type="component" value="Unassembled WGS sequence"/>
</dbReference>
<evidence type="ECO:0000256" key="1">
    <source>
        <dbReference type="ARBA" id="ARBA00012513"/>
    </source>
</evidence>
<evidence type="ECO:0000256" key="8">
    <source>
        <dbReference type="ARBA" id="ARBA00048679"/>
    </source>
</evidence>
<dbReference type="InterPro" id="IPR000719">
    <property type="entry name" value="Prot_kinase_dom"/>
</dbReference>
<dbReference type="PANTHER" id="PTHR24356">
    <property type="entry name" value="SERINE/THREONINE-PROTEIN KINASE"/>
    <property type="match status" value="1"/>
</dbReference>
<dbReference type="Gene3D" id="1.10.510.10">
    <property type="entry name" value="Transferase(Phosphotransferase) domain 1"/>
    <property type="match status" value="1"/>
</dbReference>
<dbReference type="Pfam" id="PF00069">
    <property type="entry name" value="Pkinase"/>
    <property type="match status" value="1"/>
</dbReference>
<evidence type="ECO:0000256" key="7">
    <source>
        <dbReference type="ARBA" id="ARBA00047899"/>
    </source>
</evidence>
<keyword evidence="5 10" id="KW-0418">Kinase</keyword>
<gene>
    <name evidence="10" type="ORF">FCC1311_061492</name>
</gene>
<dbReference type="SMART" id="SM00220">
    <property type="entry name" value="S_TKc"/>
    <property type="match status" value="1"/>
</dbReference>
<protein>
    <recommendedName>
        <fullName evidence="1">non-specific serine/threonine protein kinase</fullName>
        <ecNumber evidence="1">2.7.11.1</ecNumber>
    </recommendedName>
</protein>
<dbReference type="InterPro" id="IPR050236">
    <property type="entry name" value="Ser_Thr_kinase_AGC"/>
</dbReference>
<evidence type="ECO:0000313" key="11">
    <source>
        <dbReference type="Proteomes" id="UP000241890"/>
    </source>
</evidence>
<keyword evidence="2" id="KW-0723">Serine/threonine-protein kinase</keyword>
<organism evidence="10 11">
    <name type="scientific">Hondaea fermentalgiana</name>
    <dbReference type="NCBI Taxonomy" id="2315210"/>
    <lineage>
        <taxon>Eukaryota</taxon>
        <taxon>Sar</taxon>
        <taxon>Stramenopiles</taxon>
        <taxon>Bigyra</taxon>
        <taxon>Labyrinthulomycetes</taxon>
        <taxon>Thraustochytrida</taxon>
        <taxon>Thraustochytriidae</taxon>
        <taxon>Hondaea</taxon>
    </lineage>
</organism>
<name>A0A2R5GHX6_9STRA</name>
<sequence length="307" mass="34456">MKPQEQPLHLVEVGGTACVYKASNWEGAGVTGFVDGEFAVKVYREDCARAQAEAAREMRALHRLASLGDDSRFIINLVFVDKLSETSLPILGLDFCQGGDLYGLLSYGKLTEHDAKHYIVELASALESMRKAKVLHGDIKPENIGLTATGHLRVFDFGTARILENDKPVEHSAGTLLYASPEALWRRKCGYAADWWAMGVILFEMLYAQHAFESDSSDNTVDNIVRSRFSWPSKPRRSEAAMDFVERLLVVEQDLRMQTLKDCLAHPFLHDVDCASISSESWLPLKFNFAKFEQERLAQGLSDKSFF</sequence>
<keyword evidence="6" id="KW-0067">ATP-binding</keyword>
<dbReference type="AlphaFoldDB" id="A0A2R5GHX6"/>
<evidence type="ECO:0000256" key="2">
    <source>
        <dbReference type="ARBA" id="ARBA00022527"/>
    </source>
</evidence>
<dbReference type="GO" id="GO:0035556">
    <property type="term" value="P:intracellular signal transduction"/>
    <property type="evidence" value="ECO:0007669"/>
    <property type="project" value="TreeGrafter"/>
</dbReference>
<dbReference type="PROSITE" id="PS50011">
    <property type="entry name" value="PROTEIN_KINASE_DOM"/>
    <property type="match status" value="1"/>
</dbReference>
<comment type="catalytic activity">
    <reaction evidence="8">
        <text>L-seryl-[protein] + ATP = O-phospho-L-seryl-[protein] + ADP + H(+)</text>
        <dbReference type="Rhea" id="RHEA:17989"/>
        <dbReference type="Rhea" id="RHEA-COMP:9863"/>
        <dbReference type="Rhea" id="RHEA-COMP:11604"/>
        <dbReference type="ChEBI" id="CHEBI:15378"/>
        <dbReference type="ChEBI" id="CHEBI:29999"/>
        <dbReference type="ChEBI" id="CHEBI:30616"/>
        <dbReference type="ChEBI" id="CHEBI:83421"/>
        <dbReference type="ChEBI" id="CHEBI:456216"/>
        <dbReference type="EC" id="2.7.11.1"/>
    </reaction>
</comment>
<evidence type="ECO:0000256" key="3">
    <source>
        <dbReference type="ARBA" id="ARBA00022679"/>
    </source>
</evidence>
<feature type="domain" description="Protein kinase" evidence="9">
    <location>
        <begin position="5"/>
        <end position="269"/>
    </location>
</feature>
<dbReference type="SUPFAM" id="SSF56112">
    <property type="entry name" value="Protein kinase-like (PK-like)"/>
    <property type="match status" value="1"/>
</dbReference>
<keyword evidence="3" id="KW-0808">Transferase</keyword>
<dbReference type="GO" id="GO:0005524">
    <property type="term" value="F:ATP binding"/>
    <property type="evidence" value="ECO:0007669"/>
    <property type="project" value="UniProtKB-KW"/>
</dbReference>
<dbReference type="PANTHER" id="PTHR24356:SF1">
    <property type="entry name" value="SERINE_THREONINE-PROTEIN KINASE GREATWALL"/>
    <property type="match status" value="1"/>
</dbReference>
<evidence type="ECO:0000256" key="4">
    <source>
        <dbReference type="ARBA" id="ARBA00022741"/>
    </source>
</evidence>
<evidence type="ECO:0000256" key="5">
    <source>
        <dbReference type="ARBA" id="ARBA00022777"/>
    </source>
</evidence>
<comment type="caution">
    <text evidence="10">The sequence shown here is derived from an EMBL/GenBank/DDBJ whole genome shotgun (WGS) entry which is preliminary data.</text>
</comment>
<evidence type="ECO:0000256" key="6">
    <source>
        <dbReference type="ARBA" id="ARBA00022840"/>
    </source>
</evidence>
<dbReference type="EMBL" id="BEYU01000068">
    <property type="protein sequence ID" value="GBG29929.1"/>
    <property type="molecule type" value="Genomic_DNA"/>
</dbReference>
<accession>A0A2R5GHX6</accession>
<dbReference type="InterPro" id="IPR011009">
    <property type="entry name" value="Kinase-like_dom_sf"/>
</dbReference>
<dbReference type="InParanoid" id="A0A2R5GHX6"/>
<dbReference type="GO" id="GO:0004674">
    <property type="term" value="F:protein serine/threonine kinase activity"/>
    <property type="evidence" value="ECO:0007669"/>
    <property type="project" value="UniProtKB-KW"/>
</dbReference>
<keyword evidence="11" id="KW-1185">Reference proteome</keyword>
<evidence type="ECO:0000313" key="10">
    <source>
        <dbReference type="EMBL" id="GBG29929.1"/>
    </source>
</evidence>
<reference evidence="10 11" key="1">
    <citation type="submission" date="2017-12" db="EMBL/GenBank/DDBJ databases">
        <title>Sequencing, de novo assembly and annotation of complete genome of a new Thraustochytrid species, strain FCC1311.</title>
        <authorList>
            <person name="Sedici K."/>
            <person name="Godart F."/>
            <person name="Aiese Cigliano R."/>
            <person name="Sanseverino W."/>
            <person name="Barakat M."/>
            <person name="Ortet P."/>
            <person name="Marechal E."/>
            <person name="Cagnac O."/>
            <person name="Amato A."/>
        </authorList>
    </citation>
    <scope>NUCLEOTIDE SEQUENCE [LARGE SCALE GENOMIC DNA]</scope>
</reference>
<dbReference type="EC" id="2.7.11.1" evidence="1"/>
<proteinExistence type="predicted"/>
<keyword evidence="4" id="KW-0547">Nucleotide-binding</keyword>
<comment type="catalytic activity">
    <reaction evidence="7">
        <text>L-threonyl-[protein] + ATP = O-phospho-L-threonyl-[protein] + ADP + H(+)</text>
        <dbReference type="Rhea" id="RHEA:46608"/>
        <dbReference type="Rhea" id="RHEA-COMP:11060"/>
        <dbReference type="Rhea" id="RHEA-COMP:11605"/>
        <dbReference type="ChEBI" id="CHEBI:15378"/>
        <dbReference type="ChEBI" id="CHEBI:30013"/>
        <dbReference type="ChEBI" id="CHEBI:30616"/>
        <dbReference type="ChEBI" id="CHEBI:61977"/>
        <dbReference type="ChEBI" id="CHEBI:456216"/>
        <dbReference type="EC" id="2.7.11.1"/>
    </reaction>
</comment>
<evidence type="ECO:0000259" key="9">
    <source>
        <dbReference type="PROSITE" id="PS50011"/>
    </source>
</evidence>
<dbReference type="OrthoDB" id="40161at2759"/>